<dbReference type="Proteomes" id="UP000318681">
    <property type="component" value="Unassembled WGS sequence"/>
</dbReference>
<organism evidence="10 11">
    <name type="scientific">Alterirhizorhabdus solaris</name>
    <dbReference type="NCBI Taxonomy" id="2529389"/>
    <lineage>
        <taxon>Bacteria</taxon>
        <taxon>Pseudomonadati</taxon>
        <taxon>Pseudomonadota</taxon>
        <taxon>Alphaproteobacteria</taxon>
        <taxon>Sphingomonadales</taxon>
        <taxon>Rhizorhabdaceae</taxon>
        <taxon>Alterirhizorhabdus</taxon>
    </lineage>
</organism>
<dbReference type="GO" id="GO:0020037">
    <property type="term" value="F:heme binding"/>
    <property type="evidence" value="ECO:0007669"/>
    <property type="project" value="InterPro"/>
</dbReference>
<dbReference type="EMBL" id="VNIM01000059">
    <property type="protein sequence ID" value="TVV72676.1"/>
    <property type="molecule type" value="Genomic_DNA"/>
</dbReference>
<comment type="caution">
    <text evidence="10">The sequence shown here is derived from an EMBL/GenBank/DDBJ whole genome shotgun (WGS) entry which is preliminary data.</text>
</comment>
<keyword evidence="3 8" id="KW-0349">Heme</keyword>
<evidence type="ECO:0000256" key="1">
    <source>
        <dbReference type="ARBA" id="ARBA00001971"/>
    </source>
</evidence>
<dbReference type="RefSeq" id="WP_145153057.1">
    <property type="nucleotide sequence ID" value="NZ_VNIM01000059.1"/>
</dbReference>
<dbReference type="SUPFAM" id="SSF48264">
    <property type="entry name" value="Cytochrome P450"/>
    <property type="match status" value="1"/>
</dbReference>
<dbReference type="PANTHER" id="PTHR24286:SF24">
    <property type="entry name" value="LANOSTEROL 14-ALPHA DEMETHYLASE"/>
    <property type="match status" value="1"/>
</dbReference>
<protein>
    <submittedName>
        <fullName evidence="10">Cytochrome P450</fullName>
    </submittedName>
</protein>
<evidence type="ECO:0000313" key="10">
    <source>
        <dbReference type="EMBL" id="TVV72676.1"/>
    </source>
</evidence>
<keyword evidence="5 9" id="KW-0560">Oxidoreductase</keyword>
<dbReference type="Pfam" id="PF00067">
    <property type="entry name" value="p450"/>
    <property type="match status" value="2"/>
</dbReference>
<name>A0A558QZX3_9SPHN</name>
<dbReference type="GO" id="GO:0005506">
    <property type="term" value="F:iron ion binding"/>
    <property type="evidence" value="ECO:0007669"/>
    <property type="project" value="InterPro"/>
</dbReference>
<keyword evidence="4 8" id="KW-0479">Metal-binding</keyword>
<evidence type="ECO:0000256" key="6">
    <source>
        <dbReference type="ARBA" id="ARBA00023004"/>
    </source>
</evidence>
<evidence type="ECO:0000256" key="7">
    <source>
        <dbReference type="ARBA" id="ARBA00023033"/>
    </source>
</evidence>
<dbReference type="InterPro" id="IPR002403">
    <property type="entry name" value="Cyt_P450_E_grp-IV"/>
</dbReference>
<feature type="binding site" description="axial binding residue" evidence="8">
    <location>
        <position position="413"/>
    </location>
    <ligand>
        <name>heme</name>
        <dbReference type="ChEBI" id="CHEBI:30413"/>
    </ligand>
    <ligandPart>
        <name>Fe</name>
        <dbReference type="ChEBI" id="CHEBI:18248"/>
    </ligandPart>
</feature>
<dbReference type="InterPro" id="IPR001128">
    <property type="entry name" value="Cyt_P450"/>
</dbReference>
<proteinExistence type="inferred from homology"/>
<dbReference type="AlphaFoldDB" id="A0A558QZX3"/>
<dbReference type="InterPro" id="IPR036396">
    <property type="entry name" value="Cyt_P450_sf"/>
</dbReference>
<sequence>MTIQFPTPVAAEPVPERQVFAKPVFDRVGGDDLAHIPGRKGLPWLGTLPEAVVDPYRFTKRMHETYGDVHRFYACGNWNVQLVGAEANEFVLFDSAGNFSSAGGWDPVFGRHFQGGLLLRDGSDHNRHRKLLAAAFKQHQLEGYLRIFDRVIRADQPEWREGVTETYGAAQRLGFKIGYASFLGRPEADAAPMDLWSFRSLMRTSTSIVTFPFPGNSEWRAAKAHRHVVSLIDSAMADPLTETRGDLLANLLRQQDEQGLTREEIIGHMVFVIAASYDALSSGMTSTIFHLSQNPEWQAPLREELTGIIKGPEDVTLANLAKCQIADRVFKEALRLNAAAPVLWRRAVRDCTFKGVNIPSGTVTGVNPMLTHLLPGVWGDQPTRFDPDHFLPERVRSRHKYAYVPFGGGAHACLGMNYASLEAKLLLRHMLDGRRIEMAQPTAPKFYHWPNARPLGGLKIRLAPIEG</sequence>
<comment type="cofactor">
    <cofactor evidence="1 8">
        <name>heme</name>
        <dbReference type="ChEBI" id="CHEBI:30413"/>
    </cofactor>
</comment>
<dbReference type="PRINTS" id="PR00465">
    <property type="entry name" value="EP450IV"/>
</dbReference>
<gene>
    <name evidence="10" type="ORF">FOY91_13850</name>
</gene>
<comment type="similarity">
    <text evidence="2 9">Belongs to the cytochrome P450 family.</text>
</comment>
<dbReference type="OrthoDB" id="9764248at2"/>
<evidence type="ECO:0000313" key="11">
    <source>
        <dbReference type="Proteomes" id="UP000318681"/>
    </source>
</evidence>
<evidence type="ECO:0000256" key="5">
    <source>
        <dbReference type="ARBA" id="ARBA00023002"/>
    </source>
</evidence>
<dbReference type="Gene3D" id="1.10.630.10">
    <property type="entry name" value="Cytochrome P450"/>
    <property type="match status" value="1"/>
</dbReference>
<evidence type="ECO:0000256" key="4">
    <source>
        <dbReference type="ARBA" id="ARBA00022723"/>
    </source>
</evidence>
<evidence type="ECO:0000256" key="8">
    <source>
        <dbReference type="PIRSR" id="PIRSR602403-1"/>
    </source>
</evidence>
<evidence type="ECO:0000256" key="2">
    <source>
        <dbReference type="ARBA" id="ARBA00010617"/>
    </source>
</evidence>
<dbReference type="GO" id="GO:0016705">
    <property type="term" value="F:oxidoreductase activity, acting on paired donors, with incorporation or reduction of molecular oxygen"/>
    <property type="evidence" value="ECO:0007669"/>
    <property type="project" value="InterPro"/>
</dbReference>
<keyword evidence="6 8" id="KW-0408">Iron</keyword>
<evidence type="ECO:0000256" key="3">
    <source>
        <dbReference type="ARBA" id="ARBA00022617"/>
    </source>
</evidence>
<keyword evidence="11" id="KW-1185">Reference proteome</keyword>
<dbReference type="PROSITE" id="PS00086">
    <property type="entry name" value="CYTOCHROME_P450"/>
    <property type="match status" value="1"/>
</dbReference>
<evidence type="ECO:0000256" key="9">
    <source>
        <dbReference type="RuleBase" id="RU000461"/>
    </source>
</evidence>
<dbReference type="InterPro" id="IPR017972">
    <property type="entry name" value="Cyt_P450_CS"/>
</dbReference>
<reference evidence="10 11" key="1">
    <citation type="submission" date="2019-07" db="EMBL/GenBank/DDBJ databases">
        <title>Sphingomonas solaris sp. nov., isolated from a solar panel from Boston, Massachusetts.</title>
        <authorList>
            <person name="Tanner K."/>
            <person name="Pascual J."/>
            <person name="Mancuso C."/>
            <person name="Pereto J."/>
            <person name="Khalil A."/>
            <person name="Vilanova C."/>
        </authorList>
    </citation>
    <scope>NUCLEOTIDE SEQUENCE [LARGE SCALE GENOMIC DNA]</scope>
    <source>
        <strain evidence="10 11">R4DWN</strain>
    </source>
</reference>
<accession>A0A558QZX3</accession>
<dbReference type="GO" id="GO:0004497">
    <property type="term" value="F:monooxygenase activity"/>
    <property type="evidence" value="ECO:0007669"/>
    <property type="project" value="UniProtKB-KW"/>
</dbReference>
<keyword evidence="7 9" id="KW-0503">Monooxygenase</keyword>
<dbReference type="GO" id="GO:0016125">
    <property type="term" value="P:sterol metabolic process"/>
    <property type="evidence" value="ECO:0007669"/>
    <property type="project" value="TreeGrafter"/>
</dbReference>
<dbReference type="PANTHER" id="PTHR24286">
    <property type="entry name" value="CYTOCHROME P450 26"/>
    <property type="match status" value="1"/>
</dbReference>